<dbReference type="OrthoDB" id="7570953at2"/>
<dbReference type="RefSeq" id="WP_093006452.1">
    <property type="nucleotide sequence ID" value="NZ_FNZZ01000004.1"/>
</dbReference>
<dbReference type="AlphaFoldDB" id="A0A1H7RRR0"/>
<dbReference type="EMBL" id="FNZZ01000004">
    <property type="protein sequence ID" value="SEL62893.1"/>
    <property type="molecule type" value="Genomic_DNA"/>
</dbReference>
<dbReference type="Proteomes" id="UP000199214">
    <property type="component" value="Unassembled WGS sequence"/>
</dbReference>
<reference evidence="3" key="1">
    <citation type="submission" date="2016-10" db="EMBL/GenBank/DDBJ databases">
        <authorList>
            <person name="Varghese N."/>
            <person name="Submissions S."/>
        </authorList>
    </citation>
    <scope>NUCLEOTIDE SEQUENCE [LARGE SCALE GENOMIC DNA]</scope>
    <source>
        <strain evidence="3">JS21-1</strain>
    </source>
</reference>
<sequence>MRALIVIAAGLLSGCATARVAGFDQAPIGLDSERIDVTGLSGWSSGRFRLGDTQGHVRRDDRRDAIGWGSAAVGDAFDAVRVGQAVRYGTMVFELMRADLGGTLAARCRYAREESRETLGVVDVASESSPLRLACAFRLNGRDAGALMLNAVPTDARDLAERRSGSVTLGDEHLSIRSLHEIAGVRGLCATPAGYRIDAGDGTPVSLIELTAGSNRRVLVARDPARRAAALAAVLTLALFRDPGDVG</sequence>
<evidence type="ECO:0000313" key="3">
    <source>
        <dbReference type="Proteomes" id="UP000199214"/>
    </source>
</evidence>
<dbReference type="PROSITE" id="PS51257">
    <property type="entry name" value="PROKAR_LIPOPROTEIN"/>
    <property type="match status" value="1"/>
</dbReference>
<name>A0A1H7RRR0_9SPHN</name>
<accession>A0A1H7RRR0</accession>
<gene>
    <name evidence="2" type="ORF">SAMN05216382_2334</name>
</gene>
<dbReference type="STRING" id="1855283.SAMN05216382_2334"/>
<feature type="chain" id="PRO_5011731835" evidence="1">
    <location>
        <begin position="19"/>
        <end position="247"/>
    </location>
</feature>
<evidence type="ECO:0000256" key="1">
    <source>
        <dbReference type="SAM" id="SignalP"/>
    </source>
</evidence>
<keyword evidence="3" id="KW-1185">Reference proteome</keyword>
<keyword evidence="1" id="KW-0732">Signal</keyword>
<feature type="signal peptide" evidence="1">
    <location>
        <begin position="1"/>
        <end position="18"/>
    </location>
</feature>
<protein>
    <submittedName>
        <fullName evidence="2">Uncharacterized protein</fullName>
    </submittedName>
</protein>
<proteinExistence type="predicted"/>
<organism evidence="2 3">
    <name type="scientific">Sphingomonas palmae</name>
    <dbReference type="NCBI Taxonomy" id="1855283"/>
    <lineage>
        <taxon>Bacteria</taxon>
        <taxon>Pseudomonadati</taxon>
        <taxon>Pseudomonadota</taxon>
        <taxon>Alphaproteobacteria</taxon>
        <taxon>Sphingomonadales</taxon>
        <taxon>Sphingomonadaceae</taxon>
        <taxon>Sphingomonas</taxon>
    </lineage>
</organism>
<evidence type="ECO:0000313" key="2">
    <source>
        <dbReference type="EMBL" id="SEL62893.1"/>
    </source>
</evidence>